<reference evidence="3 4" key="1">
    <citation type="submission" date="2019-07" db="EMBL/GenBank/DDBJ databases">
        <title>Genomics analysis of Aphanomyces spp. identifies a new class of oomycete effector associated with host adaptation.</title>
        <authorList>
            <person name="Gaulin E."/>
        </authorList>
    </citation>
    <scope>NUCLEOTIDE SEQUENCE [LARGE SCALE GENOMIC DNA]</scope>
    <source>
        <strain evidence="3 4">ATCC 201684</strain>
    </source>
</reference>
<dbReference type="Gene3D" id="3.30.710.10">
    <property type="entry name" value="Potassium Channel Kv1.1, Chain A"/>
    <property type="match status" value="1"/>
</dbReference>
<dbReference type="VEuPathDB" id="FungiDB:AeMF1_020344"/>
<name>A0A6G0X4S9_9STRA</name>
<comment type="caution">
    <text evidence="3">The sequence shown here is derived from an EMBL/GenBank/DDBJ whole genome shotgun (WGS) entry which is preliminary data.</text>
</comment>
<dbReference type="SMART" id="SM00225">
    <property type="entry name" value="BTB"/>
    <property type="match status" value="1"/>
</dbReference>
<evidence type="ECO:0000313" key="4">
    <source>
        <dbReference type="Proteomes" id="UP000481153"/>
    </source>
</evidence>
<dbReference type="InterPro" id="IPR000210">
    <property type="entry name" value="BTB/POZ_dom"/>
</dbReference>
<dbReference type="Proteomes" id="UP000481153">
    <property type="component" value="Unassembled WGS sequence"/>
</dbReference>
<dbReference type="PANTHER" id="PTHR14499:SF136">
    <property type="entry name" value="GH08630P"/>
    <property type="match status" value="1"/>
</dbReference>
<feature type="coiled-coil region" evidence="1">
    <location>
        <begin position="15"/>
        <end position="56"/>
    </location>
</feature>
<dbReference type="SUPFAM" id="SSF54695">
    <property type="entry name" value="POZ domain"/>
    <property type="match status" value="1"/>
</dbReference>
<sequence>MTSRNSSGRNVRPKLSYMQERCNEFQQAVDAMREEVAEMEQKMAQWNEMETRIQENIANAPNIITLDVGGTIFKTSKEILLRFEGSYFHTLLGSGQWKPDTPNAAYFLDLDASLFRRIMLYLRTGQLSFNGLCGWECKELKSIMEYLNLGGPKEHCLWDPNFRALDLSKDMKTVEHGVLDGWKSVMGDTNVKSIQIKVLGGLKNVFIGLAPREGFDPNTTHCHSFGYSIHLMNGEVCRNGTVLFKRTTQFYEGDVLMICQDGNTIRFKRNDRDIDVEVVIQETRDLFPVVSLYCELDKVVGDWDKAPTDKKH</sequence>
<evidence type="ECO:0000259" key="2">
    <source>
        <dbReference type="PROSITE" id="PS50097"/>
    </source>
</evidence>
<dbReference type="GO" id="GO:0051260">
    <property type="term" value="P:protein homooligomerization"/>
    <property type="evidence" value="ECO:0007669"/>
    <property type="project" value="InterPro"/>
</dbReference>
<evidence type="ECO:0000256" key="1">
    <source>
        <dbReference type="SAM" id="Coils"/>
    </source>
</evidence>
<evidence type="ECO:0000313" key="3">
    <source>
        <dbReference type="EMBL" id="KAF0734882.1"/>
    </source>
</evidence>
<dbReference type="InterPro" id="IPR011333">
    <property type="entry name" value="SKP1/BTB/POZ_sf"/>
</dbReference>
<accession>A0A6G0X4S9</accession>
<dbReference type="AlphaFoldDB" id="A0A6G0X4S9"/>
<dbReference type="InterPro" id="IPR003131">
    <property type="entry name" value="T1-type_BTB"/>
</dbReference>
<proteinExistence type="predicted"/>
<dbReference type="Gene3D" id="2.60.120.920">
    <property type="match status" value="1"/>
</dbReference>
<dbReference type="InterPro" id="IPR043136">
    <property type="entry name" value="B30.2/SPRY_sf"/>
</dbReference>
<gene>
    <name evidence="3" type="ORF">Ae201684_008544</name>
</gene>
<dbReference type="Pfam" id="PF02214">
    <property type="entry name" value="BTB_2"/>
    <property type="match status" value="1"/>
</dbReference>
<dbReference type="PROSITE" id="PS50097">
    <property type="entry name" value="BTB"/>
    <property type="match status" value="1"/>
</dbReference>
<feature type="domain" description="BTB" evidence="2">
    <location>
        <begin position="62"/>
        <end position="131"/>
    </location>
</feature>
<keyword evidence="1" id="KW-0175">Coiled coil</keyword>
<dbReference type="EMBL" id="VJMJ01000103">
    <property type="protein sequence ID" value="KAF0734882.1"/>
    <property type="molecule type" value="Genomic_DNA"/>
</dbReference>
<dbReference type="CDD" id="cd18316">
    <property type="entry name" value="BTB_POZ_KCTD-like"/>
    <property type="match status" value="1"/>
</dbReference>
<dbReference type="PANTHER" id="PTHR14499">
    <property type="entry name" value="POTASSIUM CHANNEL TETRAMERIZATION DOMAIN-CONTAINING"/>
    <property type="match status" value="1"/>
</dbReference>
<keyword evidence="4" id="KW-1185">Reference proteome</keyword>
<protein>
    <recommendedName>
        <fullName evidence="2">BTB domain-containing protein</fullName>
    </recommendedName>
</protein>
<organism evidence="3 4">
    <name type="scientific">Aphanomyces euteiches</name>
    <dbReference type="NCBI Taxonomy" id="100861"/>
    <lineage>
        <taxon>Eukaryota</taxon>
        <taxon>Sar</taxon>
        <taxon>Stramenopiles</taxon>
        <taxon>Oomycota</taxon>
        <taxon>Saprolegniomycetes</taxon>
        <taxon>Saprolegniales</taxon>
        <taxon>Verrucalvaceae</taxon>
        <taxon>Aphanomyces</taxon>
    </lineage>
</organism>